<dbReference type="Proteomes" id="UP000186817">
    <property type="component" value="Unassembled WGS sequence"/>
</dbReference>
<reference evidence="2 3" key="1">
    <citation type="submission" date="2016-02" db="EMBL/GenBank/DDBJ databases">
        <title>Genome analysis of coral dinoflagellate symbionts highlights evolutionary adaptations to a symbiotic lifestyle.</title>
        <authorList>
            <person name="Aranda M."/>
            <person name="Li Y."/>
            <person name="Liew Y.J."/>
            <person name="Baumgarten S."/>
            <person name="Simakov O."/>
            <person name="Wilson M."/>
            <person name="Piel J."/>
            <person name="Ashoor H."/>
            <person name="Bougouffa S."/>
            <person name="Bajic V.B."/>
            <person name="Ryu T."/>
            <person name="Ravasi T."/>
            <person name="Bayer T."/>
            <person name="Micklem G."/>
            <person name="Kim H."/>
            <person name="Bhak J."/>
            <person name="Lajeunesse T.C."/>
            <person name="Voolstra C.R."/>
        </authorList>
    </citation>
    <scope>NUCLEOTIDE SEQUENCE [LARGE SCALE GENOMIC DNA]</scope>
    <source>
        <strain evidence="2 3">CCMP2467</strain>
    </source>
</reference>
<evidence type="ECO:0000256" key="1">
    <source>
        <dbReference type="SAM" id="MobiDB-lite"/>
    </source>
</evidence>
<evidence type="ECO:0000313" key="2">
    <source>
        <dbReference type="EMBL" id="OLP75799.1"/>
    </source>
</evidence>
<dbReference type="EMBL" id="LSRX01002272">
    <property type="protein sequence ID" value="OLP75799.1"/>
    <property type="molecule type" value="Genomic_DNA"/>
</dbReference>
<feature type="region of interest" description="Disordered" evidence="1">
    <location>
        <begin position="1"/>
        <end position="79"/>
    </location>
</feature>
<keyword evidence="3" id="KW-1185">Reference proteome</keyword>
<proteinExistence type="predicted"/>
<evidence type="ECO:0000313" key="3">
    <source>
        <dbReference type="Proteomes" id="UP000186817"/>
    </source>
</evidence>
<name>A0A1Q9BYR9_SYMMI</name>
<dbReference type="AlphaFoldDB" id="A0A1Q9BYR9"/>
<organism evidence="2 3">
    <name type="scientific">Symbiodinium microadriaticum</name>
    <name type="common">Dinoflagellate</name>
    <name type="synonym">Zooxanthella microadriatica</name>
    <dbReference type="NCBI Taxonomy" id="2951"/>
    <lineage>
        <taxon>Eukaryota</taxon>
        <taxon>Sar</taxon>
        <taxon>Alveolata</taxon>
        <taxon>Dinophyceae</taxon>
        <taxon>Suessiales</taxon>
        <taxon>Symbiodiniaceae</taxon>
        <taxon>Symbiodinium</taxon>
    </lineage>
</organism>
<comment type="caution">
    <text evidence="2">The sequence shown here is derived from an EMBL/GenBank/DDBJ whole genome shotgun (WGS) entry which is preliminary data.</text>
</comment>
<protein>
    <submittedName>
        <fullName evidence="2">Uncharacterized protein</fullName>
    </submittedName>
</protein>
<sequence>MIGPSAPGIGPEGPPSKSRKVGPVGPEPQAEGSKTHNRGLVLGDAGSLRRTQIGPSPRPASQPGIARALGAPISLSLES</sequence>
<gene>
    <name evidence="2" type="ORF">AK812_SmicGene44351</name>
</gene>
<accession>A0A1Q9BYR9</accession>